<protein>
    <submittedName>
        <fullName evidence="3">Glycosyl transferase</fullName>
    </submittedName>
</protein>
<reference evidence="3 4" key="1">
    <citation type="submission" date="2015-02" db="EMBL/GenBank/DDBJ databases">
        <title>Draft genome of a novel marine cyanobacterium (Chroococcales) isolated from South Atlantic Ocean.</title>
        <authorList>
            <person name="Rigonato J."/>
            <person name="Alvarenga D.O."/>
            <person name="Branco L.H."/>
            <person name="Varani A.M."/>
            <person name="Brandini F.P."/>
            <person name="Fiore M.F."/>
        </authorList>
    </citation>
    <scope>NUCLEOTIDE SEQUENCE [LARGE SCALE GENOMIC DNA]</scope>
    <source>
        <strain evidence="3 4">CENA595</strain>
    </source>
</reference>
<dbReference type="NCBIfam" id="TIGR00696">
    <property type="entry name" value="wecG_tagA_cpsF"/>
    <property type="match status" value="1"/>
</dbReference>
<dbReference type="OrthoDB" id="9771846at2"/>
<evidence type="ECO:0000313" key="4">
    <source>
        <dbReference type="Proteomes" id="UP000032452"/>
    </source>
</evidence>
<dbReference type="PANTHER" id="PTHR34136:SF1">
    <property type="entry name" value="UDP-N-ACETYL-D-MANNOSAMINURONIC ACID TRANSFERASE"/>
    <property type="match status" value="1"/>
</dbReference>
<dbReference type="CDD" id="cd06533">
    <property type="entry name" value="Glyco_transf_WecG_TagA"/>
    <property type="match status" value="1"/>
</dbReference>
<dbReference type="PANTHER" id="PTHR34136">
    <property type="match status" value="1"/>
</dbReference>
<proteinExistence type="predicted"/>
<dbReference type="AlphaFoldDB" id="A0A0D8ZWY6"/>
<comment type="caution">
    <text evidence="3">The sequence shown here is derived from an EMBL/GenBank/DDBJ whole genome shotgun (WGS) entry which is preliminary data.</text>
</comment>
<gene>
    <name evidence="3" type="ORF">UH38_00200</name>
</gene>
<dbReference type="RefSeq" id="WP_045052602.1">
    <property type="nucleotide sequence ID" value="NZ_CAWMDP010000017.1"/>
</dbReference>
<dbReference type="InterPro" id="IPR004629">
    <property type="entry name" value="WecG_TagA_CpsF"/>
</dbReference>
<keyword evidence="4" id="KW-1185">Reference proteome</keyword>
<dbReference type="EMBL" id="JYON01000001">
    <property type="protein sequence ID" value="KJH73270.1"/>
    <property type="molecule type" value="Genomic_DNA"/>
</dbReference>
<evidence type="ECO:0000256" key="1">
    <source>
        <dbReference type="ARBA" id="ARBA00022676"/>
    </source>
</evidence>
<keyword evidence="2 3" id="KW-0808">Transferase</keyword>
<organism evidence="3 4">
    <name type="scientific">Aliterella atlantica CENA595</name>
    <dbReference type="NCBI Taxonomy" id="1618023"/>
    <lineage>
        <taxon>Bacteria</taxon>
        <taxon>Bacillati</taxon>
        <taxon>Cyanobacteriota</taxon>
        <taxon>Cyanophyceae</taxon>
        <taxon>Chroococcidiopsidales</taxon>
        <taxon>Aliterellaceae</taxon>
        <taxon>Aliterella</taxon>
    </lineage>
</organism>
<evidence type="ECO:0000313" key="3">
    <source>
        <dbReference type="EMBL" id="KJH73270.1"/>
    </source>
</evidence>
<dbReference type="STRING" id="1618023.UH38_00200"/>
<keyword evidence="1" id="KW-0328">Glycosyltransferase</keyword>
<dbReference type="Proteomes" id="UP000032452">
    <property type="component" value="Unassembled WGS sequence"/>
</dbReference>
<dbReference type="GO" id="GO:0016758">
    <property type="term" value="F:hexosyltransferase activity"/>
    <property type="evidence" value="ECO:0007669"/>
    <property type="project" value="TreeGrafter"/>
</dbReference>
<name>A0A0D8ZWY6_9CYAN</name>
<dbReference type="Pfam" id="PF03808">
    <property type="entry name" value="Glyco_tran_WecG"/>
    <property type="match status" value="1"/>
</dbReference>
<evidence type="ECO:0000256" key="2">
    <source>
        <dbReference type="ARBA" id="ARBA00022679"/>
    </source>
</evidence>
<sequence>MLVKRCDRQSENLPSFDVDLLGRRITCMTVPNIVAAIDKACIERRKIVVTNYNVHGFNLTMQIPWLYEFMQNADISHCDSVGIIRAIGYMQGCKIPLDYRASYTRLMPELLEHCNRHHLSVFLLGSKPKYVQMAVERLRAIYPNVTIAGRDGYFSAQDPAANAAVISQINACKPHILIVGMGMPIQENWVRLYKERLNVNAILTGGAVIDRLAGVVPDCPKLMSDMGLEWLYRLYLEPKRLAVRYLLGNPAFTMQIALAKLNSSYAKVVKMQNDSNSPSTEYPDFAHLLTASTSTIDTTA</sequence>
<accession>A0A0D8ZWY6</accession>